<dbReference type="Proteomes" id="UP000608154">
    <property type="component" value="Unassembled WGS sequence"/>
</dbReference>
<reference evidence="1" key="1">
    <citation type="journal article" date="2014" name="Int. J. Syst. Evol. Microbiol.">
        <title>Complete genome sequence of Corynebacterium casei LMG S-19264T (=DSM 44701T), isolated from a smear-ripened cheese.</title>
        <authorList>
            <consortium name="US DOE Joint Genome Institute (JGI-PGF)"/>
            <person name="Walter F."/>
            <person name="Albersmeier A."/>
            <person name="Kalinowski J."/>
            <person name="Ruckert C."/>
        </authorList>
    </citation>
    <scope>NUCLEOTIDE SEQUENCE</scope>
    <source>
        <strain evidence="1">CGMCC 1.15095</strain>
    </source>
</reference>
<dbReference type="EMBL" id="BMHK01000008">
    <property type="protein sequence ID" value="GGB98126.1"/>
    <property type="molecule type" value="Genomic_DNA"/>
</dbReference>
<gene>
    <name evidence="1" type="ORF">GCM10011494_15740</name>
</gene>
<dbReference type="AlphaFoldDB" id="A0A916TSR9"/>
<proteinExistence type="predicted"/>
<sequence length="95" mass="10342">MAQIQTVSRLREIIADYGPRGAAKIRDRICDQGRAFIDRCPFLVLGTIGPAGIELSPKGGEPGFVRQVDDRTLLLPNMRGTTLRSASRTFSLTPG</sequence>
<dbReference type="RefSeq" id="WP_188770214.1">
    <property type="nucleotide sequence ID" value="NZ_BMHK01000008.1"/>
</dbReference>
<evidence type="ECO:0000313" key="1">
    <source>
        <dbReference type="EMBL" id="GGB98126.1"/>
    </source>
</evidence>
<organism evidence="1 2">
    <name type="scientific">Novosphingobium endophyticum</name>
    <dbReference type="NCBI Taxonomy" id="1955250"/>
    <lineage>
        <taxon>Bacteria</taxon>
        <taxon>Pseudomonadati</taxon>
        <taxon>Pseudomonadota</taxon>
        <taxon>Alphaproteobacteria</taxon>
        <taxon>Sphingomonadales</taxon>
        <taxon>Sphingomonadaceae</taxon>
        <taxon>Novosphingobium</taxon>
    </lineage>
</organism>
<accession>A0A916TSR9</accession>
<protein>
    <recommendedName>
        <fullName evidence="3">Pyridoxamine 5'-phosphate oxidase putative domain-containing protein</fullName>
    </recommendedName>
</protein>
<evidence type="ECO:0000313" key="2">
    <source>
        <dbReference type="Proteomes" id="UP000608154"/>
    </source>
</evidence>
<comment type="caution">
    <text evidence="1">The sequence shown here is derived from an EMBL/GenBank/DDBJ whole genome shotgun (WGS) entry which is preliminary data.</text>
</comment>
<evidence type="ECO:0008006" key="3">
    <source>
        <dbReference type="Google" id="ProtNLM"/>
    </source>
</evidence>
<reference evidence="1" key="2">
    <citation type="submission" date="2020-09" db="EMBL/GenBank/DDBJ databases">
        <authorList>
            <person name="Sun Q."/>
            <person name="Zhou Y."/>
        </authorList>
    </citation>
    <scope>NUCLEOTIDE SEQUENCE</scope>
    <source>
        <strain evidence="1">CGMCC 1.15095</strain>
    </source>
</reference>
<name>A0A916TSR9_9SPHN</name>
<keyword evidence="2" id="KW-1185">Reference proteome</keyword>